<feature type="compositionally biased region" description="Polar residues" evidence="1">
    <location>
        <begin position="74"/>
        <end position="83"/>
    </location>
</feature>
<feature type="compositionally biased region" description="Basic and acidic residues" evidence="1">
    <location>
        <begin position="55"/>
        <end position="73"/>
    </location>
</feature>
<evidence type="ECO:0000313" key="2">
    <source>
        <dbReference type="EMBL" id="TNV74681.1"/>
    </source>
</evidence>
<dbReference type="OrthoDB" id="303755at2759"/>
<feature type="compositionally biased region" description="Basic and acidic residues" evidence="1">
    <location>
        <begin position="86"/>
        <end position="114"/>
    </location>
</feature>
<sequence length="210" mass="24173">MNTKRPVELLKKKISSEAIMYKFKWSNNSVSIEPMTQLTPDMLVLVHEYELKQCTLDPHEPKPQKHVKSDEKQNWGQVQQPINNGKKIEESKSGKKTAEKPQAEKPQEKEKQAEKQQLQQQVLSQEKADKPEKPEKPEKQQGGAHKPRKSRVCQVKQVRQDNGRVDFLVCFEDSTEQQWVSLEEIKQQAPVAVCDFLLGKVKYGGGQSRK</sequence>
<evidence type="ECO:0008006" key="4">
    <source>
        <dbReference type="Google" id="ProtNLM"/>
    </source>
</evidence>
<comment type="caution">
    <text evidence="2">The sequence shown here is derived from an EMBL/GenBank/DDBJ whole genome shotgun (WGS) entry which is preliminary data.</text>
</comment>
<gene>
    <name evidence="2" type="ORF">FGO68_gene1869</name>
</gene>
<feature type="compositionally biased region" description="Basic and acidic residues" evidence="1">
    <location>
        <begin position="126"/>
        <end position="139"/>
    </location>
</feature>
<name>A0A8J8NHJ5_HALGN</name>
<dbReference type="EMBL" id="RRYP01016720">
    <property type="protein sequence ID" value="TNV74681.1"/>
    <property type="molecule type" value="Genomic_DNA"/>
</dbReference>
<organism evidence="2 3">
    <name type="scientific">Halteria grandinella</name>
    <dbReference type="NCBI Taxonomy" id="5974"/>
    <lineage>
        <taxon>Eukaryota</taxon>
        <taxon>Sar</taxon>
        <taxon>Alveolata</taxon>
        <taxon>Ciliophora</taxon>
        <taxon>Intramacronucleata</taxon>
        <taxon>Spirotrichea</taxon>
        <taxon>Stichotrichia</taxon>
        <taxon>Sporadotrichida</taxon>
        <taxon>Halteriidae</taxon>
        <taxon>Halteria</taxon>
    </lineage>
</organism>
<keyword evidence="3" id="KW-1185">Reference proteome</keyword>
<evidence type="ECO:0000256" key="1">
    <source>
        <dbReference type="SAM" id="MobiDB-lite"/>
    </source>
</evidence>
<feature type="compositionally biased region" description="Low complexity" evidence="1">
    <location>
        <begin position="115"/>
        <end position="125"/>
    </location>
</feature>
<dbReference type="Proteomes" id="UP000785679">
    <property type="component" value="Unassembled WGS sequence"/>
</dbReference>
<accession>A0A8J8NHJ5</accession>
<protein>
    <recommendedName>
        <fullName evidence="4">Chromo domain-containing protein</fullName>
    </recommendedName>
</protein>
<reference evidence="2" key="1">
    <citation type="submission" date="2019-06" db="EMBL/GenBank/DDBJ databases">
        <authorList>
            <person name="Zheng W."/>
        </authorList>
    </citation>
    <scope>NUCLEOTIDE SEQUENCE</scope>
    <source>
        <strain evidence="2">QDHG01</strain>
    </source>
</reference>
<dbReference type="AlphaFoldDB" id="A0A8J8NHJ5"/>
<proteinExistence type="predicted"/>
<evidence type="ECO:0000313" key="3">
    <source>
        <dbReference type="Proteomes" id="UP000785679"/>
    </source>
</evidence>
<feature type="region of interest" description="Disordered" evidence="1">
    <location>
        <begin position="55"/>
        <end position="157"/>
    </location>
</feature>